<evidence type="ECO:0000313" key="8">
    <source>
        <dbReference type="EMBL" id="MFD1122205.1"/>
    </source>
</evidence>
<dbReference type="NCBIfam" id="NF045485">
    <property type="entry name" value="FPPsyn"/>
    <property type="match status" value="1"/>
</dbReference>
<dbReference type="CDD" id="cd00685">
    <property type="entry name" value="Trans_IPPS_HT"/>
    <property type="match status" value="1"/>
</dbReference>
<evidence type="ECO:0000256" key="3">
    <source>
        <dbReference type="ARBA" id="ARBA00022679"/>
    </source>
</evidence>
<sequence length="296" mass="31775">MSISSFTFEPWAAIHQQRVEAALDDTLPVVDIQPERLHAAMRYAVLGGGKRVRALLSYASAELLGAPASSADAAAVSVELIHAFSLVHDDMPCMDDDNLRRGKPSCHKQYGDATALLVGDALQSLAFQCIADTNAPQALKQVQVLAQATGSRGMCGGQDIDLQSTGKLLSREALENMHQYKTGALIRAATLLGAYAADSTEEIHINLLNQYSQNMGLAFQVVDDILDATADTQTLGKTAGKDALQEKSTYVSLLGIDEAKALVTTLYEQTLQSLAGFDTQADSLRGIARFICERPF</sequence>
<reference evidence="9" key="1">
    <citation type="journal article" date="2019" name="Int. J. Syst. Evol. Microbiol.">
        <title>The Global Catalogue of Microorganisms (GCM) 10K type strain sequencing project: providing services to taxonomists for standard genome sequencing and annotation.</title>
        <authorList>
            <consortium name="The Broad Institute Genomics Platform"/>
            <consortium name="The Broad Institute Genome Sequencing Center for Infectious Disease"/>
            <person name="Wu L."/>
            <person name="Ma J."/>
        </authorList>
    </citation>
    <scope>NUCLEOTIDE SEQUENCE [LARGE SCALE GENOMIC DNA]</scope>
    <source>
        <strain evidence="9">CCUG 58411</strain>
    </source>
</reference>
<dbReference type="SUPFAM" id="SSF48576">
    <property type="entry name" value="Terpenoid synthases"/>
    <property type="match status" value="1"/>
</dbReference>
<dbReference type="SFLD" id="SFLDS00005">
    <property type="entry name" value="Isoprenoid_Synthase_Type_I"/>
    <property type="match status" value="1"/>
</dbReference>
<keyword evidence="6" id="KW-0414">Isoprene biosynthesis</keyword>
<dbReference type="Pfam" id="PF00348">
    <property type="entry name" value="polyprenyl_synt"/>
    <property type="match status" value="1"/>
</dbReference>
<dbReference type="Gene3D" id="1.10.600.10">
    <property type="entry name" value="Farnesyl Diphosphate Synthase"/>
    <property type="match status" value="1"/>
</dbReference>
<dbReference type="EC" id="2.5.1.-" evidence="8"/>
<dbReference type="InterPro" id="IPR053378">
    <property type="entry name" value="Prenyl_diphosphate_synthase"/>
</dbReference>
<dbReference type="PROSITE" id="PS00444">
    <property type="entry name" value="POLYPRENYL_SYNTHASE_2"/>
    <property type="match status" value="1"/>
</dbReference>
<dbReference type="Proteomes" id="UP001597206">
    <property type="component" value="Unassembled WGS sequence"/>
</dbReference>
<gene>
    <name evidence="8" type="ORF">ACFQ2T_06805</name>
</gene>
<dbReference type="SFLD" id="SFLDG01017">
    <property type="entry name" value="Polyprenyl_Transferase_Like"/>
    <property type="match status" value="1"/>
</dbReference>
<dbReference type="PANTHER" id="PTHR43281:SF1">
    <property type="entry name" value="FARNESYL DIPHOSPHATE SYNTHASE"/>
    <property type="match status" value="1"/>
</dbReference>
<comment type="caution">
    <text evidence="8">The sequence shown here is derived from an EMBL/GenBank/DDBJ whole genome shotgun (WGS) entry which is preliminary data.</text>
</comment>
<evidence type="ECO:0000256" key="7">
    <source>
        <dbReference type="RuleBase" id="RU004466"/>
    </source>
</evidence>
<dbReference type="InterPro" id="IPR008949">
    <property type="entry name" value="Isoprenoid_synthase_dom_sf"/>
</dbReference>
<dbReference type="PANTHER" id="PTHR43281">
    <property type="entry name" value="FARNESYL DIPHOSPHATE SYNTHASE"/>
    <property type="match status" value="1"/>
</dbReference>
<protein>
    <submittedName>
        <fullName evidence="8">Polyprenyl synthetase family protein</fullName>
        <ecNumber evidence="8">2.5.1.-</ecNumber>
    </submittedName>
</protein>
<dbReference type="InterPro" id="IPR000092">
    <property type="entry name" value="Polyprenyl_synt"/>
</dbReference>
<accession>A0ABW3PJ46</accession>
<dbReference type="RefSeq" id="WP_379032254.1">
    <property type="nucleotide sequence ID" value="NZ_JBHTLN010000001.1"/>
</dbReference>
<organism evidence="8 9">
    <name type="scientific">Methylophilus flavus</name>
    <dbReference type="NCBI Taxonomy" id="640084"/>
    <lineage>
        <taxon>Bacteria</taxon>
        <taxon>Pseudomonadati</taxon>
        <taxon>Pseudomonadota</taxon>
        <taxon>Betaproteobacteria</taxon>
        <taxon>Nitrosomonadales</taxon>
        <taxon>Methylophilaceae</taxon>
        <taxon>Methylophilus</taxon>
    </lineage>
</organism>
<keyword evidence="3 7" id="KW-0808">Transferase</keyword>
<dbReference type="EMBL" id="JBHTLN010000001">
    <property type="protein sequence ID" value="MFD1122205.1"/>
    <property type="molecule type" value="Genomic_DNA"/>
</dbReference>
<dbReference type="PROSITE" id="PS00723">
    <property type="entry name" value="POLYPRENYL_SYNTHASE_1"/>
    <property type="match status" value="1"/>
</dbReference>
<name>A0ABW3PJ46_9PROT</name>
<evidence type="ECO:0000256" key="1">
    <source>
        <dbReference type="ARBA" id="ARBA00001946"/>
    </source>
</evidence>
<keyword evidence="9" id="KW-1185">Reference proteome</keyword>
<dbReference type="GO" id="GO:0016740">
    <property type="term" value="F:transferase activity"/>
    <property type="evidence" value="ECO:0007669"/>
    <property type="project" value="UniProtKB-KW"/>
</dbReference>
<comment type="cofactor">
    <cofactor evidence="1">
        <name>Mg(2+)</name>
        <dbReference type="ChEBI" id="CHEBI:18420"/>
    </cofactor>
</comment>
<comment type="similarity">
    <text evidence="2 7">Belongs to the FPP/GGPP synthase family.</text>
</comment>
<evidence type="ECO:0000313" key="9">
    <source>
        <dbReference type="Proteomes" id="UP001597206"/>
    </source>
</evidence>
<dbReference type="InterPro" id="IPR033749">
    <property type="entry name" value="Polyprenyl_synt_CS"/>
</dbReference>
<keyword evidence="4" id="KW-0479">Metal-binding</keyword>
<evidence type="ECO:0000256" key="2">
    <source>
        <dbReference type="ARBA" id="ARBA00006706"/>
    </source>
</evidence>
<keyword evidence="5" id="KW-0460">Magnesium</keyword>
<evidence type="ECO:0000256" key="4">
    <source>
        <dbReference type="ARBA" id="ARBA00022723"/>
    </source>
</evidence>
<evidence type="ECO:0000256" key="6">
    <source>
        <dbReference type="ARBA" id="ARBA00023229"/>
    </source>
</evidence>
<evidence type="ECO:0000256" key="5">
    <source>
        <dbReference type="ARBA" id="ARBA00022842"/>
    </source>
</evidence>
<proteinExistence type="inferred from homology"/>